<dbReference type="Proteomes" id="UP001597112">
    <property type="component" value="Unassembled WGS sequence"/>
</dbReference>
<evidence type="ECO:0000313" key="1">
    <source>
        <dbReference type="EMBL" id="MFD0999076.1"/>
    </source>
</evidence>
<proteinExistence type="predicted"/>
<dbReference type="EMBL" id="JBHTKA010000001">
    <property type="protein sequence ID" value="MFD0999076.1"/>
    <property type="molecule type" value="Genomic_DNA"/>
</dbReference>
<evidence type="ECO:0000313" key="2">
    <source>
        <dbReference type="Proteomes" id="UP001597112"/>
    </source>
</evidence>
<dbReference type="RefSeq" id="WP_377576873.1">
    <property type="nucleotide sequence ID" value="NZ_JBHTKA010000001.1"/>
</dbReference>
<keyword evidence="1" id="KW-0449">Lipoprotein</keyword>
<dbReference type="Gene3D" id="3.10.28.20">
    <property type="entry name" value="Acetamidase/Formamidase-like domains"/>
    <property type="match status" value="1"/>
</dbReference>
<reference evidence="2" key="1">
    <citation type="journal article" date="2019" name="Int. J. Syst. Evol. Microbiol.">
        <title>The Global Catalogue of Microorganisms (GCM) 10K type strain sequencing project: providing services to taxonomists for standard genome sequencing and annotation.</title>
        <authorList>
            <consortium name="The Broad Institute Genomics Platform"/>
            <consortium name="The Broad Institute Genome Sequencing Center for Infectious Disease"/>
            <person name="Wu L."/>
            <person name="Ma J."/>
        </authorList>
    </citation>
    <scope>NUCLEOTIDE SEQUENCE [LARGE SCALE GENOMIC DNA]</scope>
    <source>
        <strain evidence="2">CCUG 58938</strain>
    </source>
</reference>
<keyword evidence="2" id="KW-1185">Reference proteome</keyword>
<name>A0ABW3K1M5_9BACT</name>
<organism evidence="1 2">
    <name type="scientific">Ohtaekwangia kribbensis</name>
    <dbReference type="NCBI Taxonomy" id="688913"/>
    <lineage>
        <taxon>Bacteria</taxon>
        <taxon>Pseudomonadati</taxon>
        <taxon>Bacteroidota</taxon>
        <taxon>Cytophagia</taxon>
        <taxon>Cytophagales</taxon>
        <taxon>Fulvivirgaceae</taxon>
        <taxon>Ohtaekwangia</taxon>
    </lineage>
</organism>
<gene>
    <name evidence="1" type="ORF">ACFQ21_07150</name>
</gene>
<dbReference type="PROSITE" id="PS51257">
    <property type="entry name" value="PROKAR_LIPOPROTEIN"/>
    <property type="match status" value="1"/>
</dbReference>
<protein>
    <submittedName>
        <fullName evidence="1">LPP20 family lipoprotein</fullName>
    </submittedName>
</protein>
<accession>A0ABW3K1M5</accession>
<sequence length="455" mass="51462">MKRLFTLLLLIISACSPKVQPPDPESLKPAWLRTEPYQDGYYTGIGHSKKDGSNNYIQAAKKSALDDLVSDIKVNVSSTSVLSQFEADKKFTEQYEQIIKTTTADEIEEFELVDAWEDEANYWVYYRLSIARYRQIKEEQKRNATLLATDYLQKARQAEKDGERLQSVTYYFQAFRSIEKYLGEAIRVTVEGKEVLLVNEIYASVQNVLDKINVRVDPATIELNRRINQSTQTVTAKATYKDLNKPAINLPLYAAFEKGAGDVFPNYKTDEKGQSKILMNKISSKELEQTVGIKVDVDAMSGTSGSPVYKLIAATLNVPRAQVTLKVQRPVVFMTADEKSFGQNKPNFQISNKLRNLLANNGFEFTDDKQNADLWFDVKADSEKGSVTGSIYVTYLTSIIKVTAVKEGKEIYAGTLDRIKGYGLDYDKSSIDAYNKSMETLEKERMNELLNTVLQ</sequence>
<comment type="caution">
    <text evidence="1">The sequence shown here is derived from an EMBL/GenBank/DDBJ whole genome shotgun (WGS) entry which is preliminary data.</text>
</comment>